<sequence>MPWDSSEEQMSGPREMRIHVQRVIAIPAPHNMPPPPETMGPFAPPPPPPPQGHDQNEQPTVLHQFVPQSAPTQELEQPEVQKIPMDGPAVQMNLPWNLSPEELHMIHRTAEDAAANQRRDQQIDNDMQERAVVTPVHNSGDRDDVCNYRPISVLTSISKIIERLLNSRLINYLTKYNILSSSQYGFRKGMSAQDATEELATIIAREVDRGNKCLLYECKRILSNWLLTLNYDDVEDFLVTQG</sequence>
<feature type="compositionally biased region" description="Pro residues" evidence="1">
    <location>
        <begin position="30"/>
        <end position="51"/>
    </location>
</feature>
<dbReference type="EMBL" id="NWSH01000114">
    <property type="protein sequence ID" value="PCG79415.1"/>
    <property type="molecule type" value="Genomic_DNA"/>
</dbReference>
<protein>
    <submittedName>
        <fullName evidence="2">Uncharacterized protein</fullName>
    </submittedName>
</protein>
<dbReference type="PANTHER" id="PTHR19446">
    <property type="entry name" value="REVERSE TRANSCRIPTASES"/>
    <property type="match status" value="1"/>
</dbReference>
<feature type="region of interest" description="Disordered" evidence="1">
    <location>
        <begin position="25"/>
        <end position="57"/>
    </location>
</feature>
<comment type="caution">
    <text evidence="2">The sequence shown here is derived from an EMBL/GenBank/DDBJ whole genome shotgun (WGS) entry which is preliminary data.</text>
</comment>
<evidence type="ECO:0000256" key="1">
    <source>
        <dbReference type="SAM" id="MobiDB-lite"/>
    </source>
</evidence>
<dbReference type="AlphaFoldDB" id="A0A2A4K590"/>
<dbReference type="STRING" id="7102.A0A2A4K590"/>
<gene>
    <name evidence="2" type="ORF">B5V51_800</name>
</gene>
<organism evidence="2">
    <name type="scientific">Heliothis virescens</name>
    <name type="common">Tobacco budworm moth</name>
    <dbReference type="NCBI Taxonomy" id="7102"/>
    <lineage>
        <taxon>Eukaryota</taxon>
        <taxon>Metazoa</taxon>
        <taxon>Ecdysozoa</taxon>
        <taxon>Arthropoda</taxon>
        <taxon>Hexapoda</taxon>
        <taxon>Insecta</taxon>
        <taxon>Pterygota</taxon>
        <taxon>Neoptera</taxon>
        <taxon>Endopterygota</taxon>
        <taxon>Lepidoptera</taxon>
        <taxon>Glossata</taxon>
        <taxon>Ditrysia</taxon>
        <taxon>Noctuoidea</taxon>
        <taxon>Noctuidae</taxon>
        <taxon>Heliothinae</taxon>
        <taxon>Heliothis</taxon>
    </lineage>
</organism>
<name>A0A2A4K590_HELVI</name>
<reference evidence="2" key="1">
    <citation type="submission" date="2017-09" db="EMBL/GenBank/DDBJ databases">
        <title>Contemporary evolution of a Lepidopteran species, Heliothis virescens, in response to modern agricultural practices.</title>
        <authorList>
            <person name="Fritz M.L."/>
            <person name="Deyonke A.M."/>
            <person name="Papanicolaou A."/>
            <person name="Micinski S."/>
            <person name="Westbrook J."/>
            <person name="Gould F."/>
        </authorList>
    </citation>
    <scope>NUCLEOTIDE SEQUENCE [LARGE SCALE GENOMIC DNA]</scope>
    <source>
        <strain evidence="2">HvINT-</strain>
        <tissue evidence="2">Whole body</tissue>
    </source>
</reference>
<evidence type="ECO:0000313" key="2">
    <source>
        <dbReference type="EMBL" id="PCG79415.1"/>
    </source>
</evidence>
<accession>A0A2A4K590</accession>
<proteinExistence type="predicted"/>